<keyword evidence="2" id="KW-0520">NAD</keyword>
<feature type="domain" description="NADH-quinone oxidoreductase subunit D" evidence="5">
    <location>
        <begin position="308"/>
        <end position="462"/>
    </location>
</feature>
<evidence type="ECO:0000259" key="5">
    <source>
        <dbReference type="Pfam" id="PF00346"/>
    </source>
</evidence>
<dbReference type="Gene3D" id="1.10.645.10">
    <property type="entry name" value="Cytochrome-c3 Hydrogenase, chain B"/>
    <property type="match status" value="1"/>
</dbReference>
<dbReference type="InterPro" id="IPR001135">
    <property type="entry name" value="NADH_Q_OxRdtase_suD"/>
</dbReference>
<evidence type="ECO:0000313" key="6">
    <source>
        <dbReference type="EMBL" id="QJD30680.1"/>
    </source>
</evidence>
<feature type="binding site" evidence="3">
    <location>
        <position position="225"/>
    </location>
    <ligand>
        <name>Mg(2+)</name>
        <dbReference type="ChEBI" id="CHEBI:18420"/>
    </ligand>
</feature>
<dbReference type="InterPro" id="IPR052197">
    <property type="entry name" value="ComplexI_49kDa-like"/>
</dbReference>
<dbReference type="SUPFAM" id="SSF143243">
    <property type="entry name" value="Nqo5-like"/>
    <property type="match status" value="1"/>
</dbReference>
<reference evidence="7" key="1">
    <citation type="submission" date="2019-12" db="EMBL/GenBank/DDBJ databases">
        <authorList>
            <person name="Awala S.I."/>
            <person name="Rhee S.K."/>
        </authorList>
    </citation>
    <scope>NUCLEOTIDE SEQUENCE [LARGE SCALE GENOMIC DNA]</scope>
    <source>
        <strain evidence="7">IM1</strain>
    </source>
</reference>
<evidence type="ECO:0000313" key="7">
    <source>
        <dbReference type="Proteomes" id="UP000503004"/>
    </source>
</evidence>
<feature type="domain" description="NADH:ubiquinone oxidoreductase 30kDa subunit" evidence="4">
    <location>
        <begin position="77"/>
        <end position="162"/>
    </location>
</feature>
<dbReference type="InterPro" id="IPR029014">
    <property type="entry name" value="NiFe-Hase_large"/>
</dbReference>
<dbReference type="RefSeq" id="WP_169603956.1">
    <property type="nucleotide sequence ID" value="NZ_CP046565.1"/>
</dbReference>
<dbReference type="KEGG" id="metu:GNH96_12305"/>
<keyword evidence="3" id="KW-0479">Metal-binding</keyword>
<dbReference type="GO" id="GO:0016151">
    <property type="term" value="F:nickel cation binding"/>
    <property type="evidence" value="ECO:0007669"/>
    <property type="project" value="InterPro"/>
</dbReference>
<dbReference type="GO" id="GO:0008137">
    <property type="term" value="F:NADH dehydrogenase (ubiquinone) activity"/>
    <property type="evidence" value="ECO:0007669"/>
    <property type="project" value="InterPro"/>
</dbReference>
<evidence type="ECO:0000259" key="4">
    <source>
        <dbReference type="Pfam" id="PF00329"/>
    </source>
</evidence>
<dbReference type="InterPro" id="IPR001268">
    <property type="entry name" value="NADH_UbQ_OxRdtase_30kDa_su"/>
</dbReference>
<evidence type="ECO:0000256" key="3">
    <source>
        <dbReference type="PIRSR" id="PIRSR601501-1"/>
    </source>
</evidence>
<dbReference type="Pfam" id="PF00346">
    <property type="entry name" value="Complex1_49kDa"/>
    <property type="match status" value="1"/>
</dbReference>
<dbReference type="PANTHER" id="PTHR43485">
    <property type="entry name" value="HYDROGENASE-4 COMPONENT G"/>
    <property type="match status" value="1"/>
</dbReference>
<gene>
    <name evidence="6" type="ORF">GNH96_12305</name>
</gene>
<dbReference type="Proteomes" id="UP000503004">
    <property type="component" value="Chromosome"/>
</dbReference>
<evidence type="ECO:0000256" key="1">
    <source>
        <dbReference type="ARBA" id="ARBA00023002"/>
    </source>
</evidence>
<dbReference type="EMBL" id="CP046565">
    <property type="protein sequence ID" value="QJD30680.1"/>
    <property type="molecule type" value="Genomic_DNA"/>
</dbReference>
<accession>A0A858QA16</accession>
<keyword evidence="3" id="KW-0460">Magnesium</keyword>
<dbReference type="GO" id="GO:0048038">
    <property type="term" value="F:quinone binding"/>
    <property type="evidence" value="ECO:0007669"/>
    <property type="project" value="InterPro"/>
</dbReference>
<keyword evidence="7" id="KW-1185">Reference proteome</keyword>
<protein>
    <submittedName>
        <fullName evidence="6">Ni,Fe-hydrogenase III large subunit</fullName>
    </submittedName>
</protein>
<dbReference type="GO" id="GO:0051287">
    <property type="term" value="F:NAD binding"/>
    <property type="evidence" value="ECO:0007669"/>
    <property type="project" value="InterPro"/>
</dbReference>
<sequence length="540" mass="58850">MSADKTAAGEANFVGAERLTTMLQSLGTPGFRPEAFQAGCVGPALLCPISPDDWAIAAETAAAQGCRWAAGWGDTQGERWVVNALLERSGDYLLLRTSFPPGRNELPSQAPHFPGAARPERHTQDLLGLHFTGHPDGRRWVRHQAWDERAFPLRPGAPLAGHPLPLTPPDRHYPFASAHGDEVNEIPVGPVHAGIIEPGHFRFLAVGETVLNLEERLGYVHKGIEKLAEGRDPESLARLAGRVSGDTAVGHAWAACQAMERAAGVEPPERALWLRTIFAERERIGNHLNDIGAICNDTAFAFGYYQFSRLRELWLRDNLRWFGHRLLMDRIVPGGVAADLSEAAAAAMPAAIAGLRYELGELKPILDEGSIFQDRVVGAGVLPDRVARELGCLGYVARACGIGHDVRERAPHAPYDRLAVKAVLRGDGDVAARLYVRYGELLASLEILEECLRRIVPGPLRAVWAPASENAEGLGLVEGWRGEIASYVRFDGTGHIARFFPRDPSVFNWPALEKLILGNIVPDFPLCNKSVNGSYSGHDL</sequence>
<dbReference type="InterPro" id="IPR001501">
    <property type="entry name" value="Ni-dep_hyd_lsu"/>
</dbReference>
<organism evidence="6 7">
    <name type="scientific">Methylococcus geothermalis</name>
    <dbReference type="NCBI Taxonomy" id="2681310"/>
    <lineage>
        <taxon>Bacteria</taxon>
        <taxon>Pseudomonadati</taxon>
        <taxon>Pseudomonadota</taxon>
        <taxon>Gammaproteobacteria</taxon>
        <taxon>Methylococcales</taxon>
        <taxon>Methylococcaceae</taxon>
        <taxon>Methylococcus</taxon>
    </lineage>
</organism>
<dbReference type="PANTHER" id="PTHR43485:SF1">
    <property type="entry name" value="FORMATE HYDROGENLYASE SUBUNIT 5-RELATED"/>
    <property type="match status" value="1"/>
</dbReference>
<dbReference type="GO" id="GO:0016651">
    <property type="term" value="F:oxidoreductase activity, acting on NAD(P)H"/>
    <property type="evidence" value="ECO:0007669"/>
    <property type="project" value="InterPro"/>
</dbReference>
<dbReference type="InterPro" id="IPR037232">
    <property type="entry name" value="NADH_quin_OxRdtase_su_C/D-like"/>
</dbReference>
<dbReference type="Pfam" id="PF00374">
    <property type="entry name" value="NiFeSe_Hases"/>
    <property type="match status" value="1"/>
</dbReference>
<dbReference type="SUPFAM" id="SSF56762">
    <property type="entry name" value="HydB/Nqo4-like"/>
    <property type="match status" value="1"/>
</dbReference>
<keyword evidence="1" id="KW-0560">Oxidoreductase</keyword>
<proteinExistence type="predicted"/>
<dbReference type="Gene3D" id="3.30.460.80">
    <property type="entry name" value="NADH:ubiquinone oxidoreductase, 30kDa subunit"/>
    <property type="match status" value="1"/>
</dbReference>
<evidence type="ECO:0000256" key="2">
    <source>
        <dbReference type="ARBA" id="ARBA00023027"/>
    </source>
</evidence>
<name>A0A858QA16_9GAMM</name>
<dbReference type="Pfam" id="PF00329">
    <property type="entry name" value="Complex1_30kDa"/>
    <property type="match status" value="1"/>
</dbReference>
<dbReference type="AlphaFoldDB" id="A0A858QA16"/>